<dbReference type="PANTHER" id="PTHR45528">
    <property type="entry name" value="SENSOR HISTIDINE KINASE CPXA"/>
    <property type="match status" value="1"/>
</dbReference>
<evidence type="ECO:0000256" key="13">
    <source>
        <dbReference type="ARBA" id="ARBA00023136"/>
    </source>
</evidence>
<evidence type="ECO:0000256" key="6">
    <source>
        <dbReference type="ARBA" id="ARBA00022679"/>
    </source>
</evidence>
<evidence type="ECO:0000313" key="17">
    <source>
        <dbReference type="Proteomes" id="UP001198151"/>
    </source>
</evidence>
<dbReference type="SMART" id="SM00388">
    <property type="entry name" value="HisKA"/>
    <property type="match status" value="1"/>
</dbReference>
<evidence type="ECO:0000256" key="11">
    <source>
        <dbReference type="ARBA" id="ARBA00022989"/>
    </source>
</evidence>
<dbReference type="SMART" id="SM00387">
    <property type="entry name" value="HATPase_c"/>
    <property type="match status" value="1"/>
</dbReference>
<dbReference type="InterPro" id="IPR036097">
    <property type="entry name" value="HisK_dim/P_sf"/>
</dbReference>
<comment type="catalytic activity">
    <reaction evidence="1">
        <text>ATP + protein L-histidine = ADP + protein N-phospho-L-histidine.</text>
        <dbReference type="EC" id="2.7.13.3"/>
    </reaction>
</comment>
<dbReference type="EC" id="2.7.13.3" evidence="3"/>
<evidence type="ECO:0000259" key="15">
    <source>
        <dbReference type="PROSITE" id="PS50109"/>
    </source>
</evidence>
<comment type="subcellular location">
    <subcellularLocation>
        <location evidence="2">Cell membrane</location>
        <topology evidence="2">Multi-pass membrane protein</topology>
    </subcellularLocation>
</comment>
<keyword evidence="8" id="KW-0547">Nucleotide-binding</keyword>
<keyword evidence="17" id="KW-1185">Reference proteome</keyword>
<dbReference type="Pfam" id="PF00512">
    <property type="entry name" value="HisKA"/>
    <property type="match status" value="1"/>
</dbReference>
<evidence type="ECO:0000256" key="12">
    <source>
        <dbReference type="ARBA" id="ARBA00023012"/>
    </source>
</evidence>
<dbReference type="GO" id="GO:0016301">
    <property type="term" value="F:kinase activity"/>
    <property type="evidence" value="ECO:0007669"/>
    <property type="project" value="UniProtKB-KW"/>
</dbReference>
<feature type="transmembrane region" description="Helical" evidence="14">
    <location>
        <begin position="431"/>
        <end position="450"/>
    </location>
</feature>
<evidence type="ECO:0000256" key="14">
    <source>
        <dbReference type="SAM" id="Phobius"/>
    </source>
</evidence>
<feature type="transmembrane region" description="Helical" evidence="14">
    <location>
        <begin position="386"/>
        <end position="410"/>
    </location>
</feature>
<keyword evidence="4" id="KW-1003">Cell membrane</keyword>
<gene>
    <name evidence="16" type="ORF">LKD70_05515</name>
</gene>
<dbReference type="InterPro" id="IPR003661">
    <property type="entry name" value="HisK_dim/P_dom"/>
</dbReference>
<dbReference type="InterPro" id="IPR036890">
    <property type="entry name" value="HATPase_C_sf"/>
</dbReference>
<name>A0ABS8FV16_9FIRM</name>
<proteinExistence type="predicted"/>
<evidence type="ECO:0000256" key="9">
    <source>
        <dbReference type="ARBA" id="ARBA00022777"/>
    </source>
</evidence>
<reference evidence="16 17" key="1">
    <citation type="submission" date="2021-10" db="EMBL/GenBank/DDBJ databases">
        <title>Anaerobic single-cell dispensing facilitates the cultivation of human gut bacteria.</title>
        <authorList>
            <person name="Afrizal A."/>
        </authorList>
    </citation>
    <scope>NUCLEOTIDE SEQUENCE [LARGE SCALE GENOMIC DNA]</scope>
    <source>
        <strain evidence="16 17">CLA-AA-H200</strain>
    </source>
</reference>
<keyword evidence="5" id="KW-0597">Phosphoprotein</keyword>
<evidence type="ECO:0000256" key="7">
    <source>
        <dbReference type="ARBA" id="ARBA00022692"/>
    </source>
</evidence>
<keyword evidence="12" id="KW-0902">Two-component regulatory system</keyword>
<keyword evidence="7 14" id="KW-0812">Transmembrane</keyword>
<keyword evidence="9 16" id="KW-0418">Kinase</keyword>
<dbReference type="Gene3D" id="3.30.565.10">
    <property type="entry name" value="Histidine kinase-like ATPase, C-terminal domain"/>
    <property type="match status" value="1"/>
</dbReference>
<feature type="transmembrane region" description="Helical" evidence="14">
    <location>
        <begin position="568"/>
        <end position="586"/>
    </location>
</feature>
<evidence type="ECO:0000256" key="2">
    <source>
        <dbReference type="ARBA" id="ARBA00004651"/>
    </source>
</evidence>
<feature type="transmembrane region" description="Helical" evidence="14">
    <location>
        <begin position="493"/>
        <end position="514"/>
    </location>
</feature>
<evidence type="ECO:0000256" key="8">
    <source>
        <dbReference type="ARBA" id="ARBA00022741"/>
    </source>
</evidence>
<protein>
    <recommendedName>
        <fullName evidence="3">histidine kinase</fullName>
        <ecNumber evidence="3">2.7.13.3</ecNumber>
    </recommendedName>
</protein>
<dbReference type="InterPro" id="IPR050398">
    <property type="entry name" value="HssS/ArlS-like"/>
</dbReference>
<evidence type="ECO:0000256" key="3">
    <source>
        <dbReference type="ARBA" id="ARBA00012438"/>
    </source>
</evidence>
<dbReference type="SUPFAM" id="SSF55874">
    <property type="entry name" value="ATPase domain of HSP90 chaperone/DNA topoisomerase II/histidine kinase"/>
    <property type="match status" value="1"/>
</dbReference>
<organism evidence="16 17">
    <name type="scientific">Ruminococcus turbiniformis</name>
    <dbReference type="NCBI Taxonomy" id="2881258"/>
    <lineage>
        <taxon>Bacteria</taxon>
        <taxon>Bacillati</taxon>
        <taxon>Bacillota</taxon>
        <taxon>Clostridia</taxon>
        <taxon>Eubacteriales</taxon>
        <taxon>Oscillospiraceae</taxon>
        <taxon>Ruminococcus</taxon>
    </lineage>
</organism>
<dbReference type="Pfam" id="PF02518">
    <property type="entry name" value="HATPase_c"/>
    <property type="match status" value="1"/>
</dbReference>
<keyword evidence="6" id="KW-0808">Transferase</keyword>
<keyword evidence="10" id="KW-0067">ATP-binding</keyword>
<accession>A0ABS8FV16</accession>
<dbReference type="PROSITE" id="PS50109">
    <property type="entry name" value="HIS_KIN"/>
    <property type="match status" value="1"/>
</dbReference>
<evidence type="ECO:0000256" key="4">
    <source>
        <dbReference type="ARBA" id="ARBA00022475"/>
    </source>
</evidence>
<keyword evidence="11 14" id="KW-1133">Transmembrane helix</keyword>
<dbReference type="EMBL" id="JAJEQX010000007">
    <property type="protein sequence ID" value="MCC2253896.1"/>
    <property type="molecule type" value="Genomic_DNA"/>
</dbReference>
<dbReference type="Gene3D" id="1.10.287.130">
    <property type="match status" value="1"/>
</dbReference>
<dbReference type="SUPFAM" id="SSF47384">
    <property type="entry name" value="Homodimeric domain of signal transducing histidine kinase"/>
    <property type="match status" value="1"/>
</dbReference>
<evidence type="ECO:0000313" key="16">
    <source>
        <dbReference type="EMBL" id="MCC2253896.1"/>
    </source>
</evidence>
<dbReference type="CDD" id="cd00082">
    <property type="entry name" value="HisKA"/>
    <property type="match status" value="1"/>
</dbReference>
<evidence type="ECO:0000256" key="1">
    <source>
        <dbReference type="ARBA" id="ARBA00000085"/>
    </source>
</evidence>
<evidence type="ECO:0000256" key="5">
    <source>
        <dbReference type="ARBA" id="ARBA00022553"/>
    </source>
</evidence>
<evidence type="ECO:0000256" key="10">
    <source>
        <dbReference type="ARBA" id="ARBA00022840"/>
    </source>
</evidence>
<dbReference type="InterPro" id="IPR003594">
    <property type="entry name" value="HATPase_dom"/>
</dbReference>
<feature type="transmembrane region" description="Helical" evidence="14">
    <location>
        <begin position="544"/>
        <end position="562"/>
    </location>
</feature>
<comment type="caution">
    <text evidence="16">The sequence shown here is derived from an EMBL/GenBank/DDBJ whole genome shotgun (WGS) entry which is preliminary data.</text>
</comment>
<dbReference type="RefSeq" id="WP_227707038.1">
    <property type="nucleotide sequence ID" value="NZ_JAJEQX010000007.1"/>
</dbReference>
<dbReference type="Proteomes" id="UP001198151">
    <property type="component" value="Unassembled WGS sequence"/>
</dbReference>
<dbReference type="PANTHER" id="PTHR45528:SF1">
    <property type="entry name" value="SENSOR HISTIDINE KINASE CPXA"/>
    <property type="match status" value="1"/>
</dbReference>
<sequence>MTYWYRKASAKAAVLIAGVLGGAVFAAALVSAATLAGSIHPSDMFSQGTYEESDDFENAVDGSVYEVLRKFRLSAFFETDGAYNPDKVIDIREYGQYTEGAEAVDDNRSGIEYTVGELVDWSREYMTGNSSSYDENNVVVCQRADGSYYYYYLEEFLNLFESGELTASFETEYQNQAGFLQELAGGRLTSSGGYGLTISDRDGNVLYTDCWSYGESLKEQGTPVGAENLLQAVNASEKLNGQLSNIYSDLSYVLSNIYSDYLSYESGWEYLKEGNTNLTYLFVDENTGQVFTNRSEYADYSRAEENIEKMKSGDSVRYLVIYPQLEDYESNMSLTASTEWEMVRSQMGGSQFNGILAVSVDTSYPVQDLFYEGNERYEENVPILRAAVILTAAGALLFLIALVWLTVTAGRQPEDGESREIHLTAFDRWKTEPAAICVIAVWIAGTWLLWGMGIVSADSLSTTSSYYADQYMSGTNTVYNAAVANSLSVSDTVFVFGYGLFTFLCFFWGYLSLVRRIRAKTVWKGSLTRAVIVFAKDVLRARSVTVRTGVITAGFLAFQFVAILVRNVPMLVLALASDAVVFWYVLSSAMAKERIRKGIVEIASGNLEYRIDLEKLRGTDLEMAERVNDIGSGLNKAMAEAMKGERLKTDLITNVSHDIKTPLTSIINYVDILKRSDIADEKIQGYLDILEAKAQRLKTLTEDVVEASKVSSGNITLEYMDMDLRELVQQSSGELEEKFTARNLKVVLSLPEEPAVIHVDGRRMWRVLENIFGNAAKYAMPGTRVYADLTMNEKNVEFSLKNVSEQQLNISADELTERFIRGDISRSTEGSGLGLSIAKSLTTMQGGEFELYLDGDLFRVNIRFPRAGAR</sequence>
<feature type="domain" description="Histidine kinase" evidence="15">
    <location>
        <begin position="654"/>
        <end position="868"/>
    </location>
</feature>
<dbReference type="InterPro" id="IPR005467">
    <property type="entry name" value="His_kinase_dom"/>
</dbReference>
<keyword evidence="13 14" id="KW-0472">Membrane</keyword>